<sequence>MTQRSIGIVPAAATIAGVLIIGATAAQAAGFAIREQSSAAQGTSFAGVSAGGDNVSSIFYNPATLTLYDGINMSGQFSWIIPDVEFGESSASTITGAPITGGNSGNIGPQALVPAFYASWQVSPDWFLGLAVTAPFGLVTSADSGWIGRYHGLGSRLRTYNVEPMVAWKANEWLSIGGGVQVQYSDARLTSAIDLGTIGTSQGLPGGNPGDPSQDGFAAVEGDDWSYGYSLGVLLTPRPDTRIGIGYRSSMDVDLEGDAEFALSTYGELLSLLSGALTPTGGSASITLPEMVTLGVKHDITPTWTLGAEVAWTRWSRFDELVVEFDNPAQPDELTRENWEDSYFLALGATYKAREDLRLRAGVAFDEGVVPSSDFRTPRIPDADRYWFSVGAGYDLTESMTIDTAYTHIYSPKANVRLDATDPGHEGRGDLNGTFTSSADILTASLSMKF</sequence>
<evidence type="ECO:0000256" key="1">
    <source>
        <dbReference type="ARBA" id="ARBA00004571"/>
    </source>
</evidence>
<dbReference type="AlphaFoldDB" id="A7HXR6"/>
<keyword evidence="7" id="KW-0998">Cell outer membrane</keyword>
<evidence type="ECO:0000256" key="8">
    <source>
        <dbReference type="SAM" id="SignalP"/>
    </source>
</evidence>
<accession>A7HXR6</accession>
<name>A7HXR6_PARL1</name>
<dbReference type="KEGG" id="pla:Plav_3092"/>
<evidence type="ECO:0000256" key="2">
    <source>
        <dbReference type="ARBA" id="ARBA00008163"/>
    </source>
</evidence>
<dbReference type="Gene3D" id="2.40.160.60">
    <property type="entry name" value="Outer membrane protein transport protein (OMPP1/FadL/TodX)"/>
    <property type="match status" value="1"/>
</dbReference>
<proteinExistence type="inferred from homology"/>
<comment type="similarity">
    <text evidence="2">Belongs to the OmpP1/FadL family.</text>
</comment>
<dbReference type="PANTHER" id="PTHR35093:SF8">
    <property type="entry name" value="OUTER MEMBRANE PROTEIN NMB0088-RELATED"/>
    <property type="match status" value="1"/>
</dbReference>
<dbReference type="eggNOG" id="COG2067">
    <property type="taxonomic scope" value="Bacteria"/>
</dbReference>
<keyword evidence="4" id="KW-0812">Transmembrane</keyword>
<evidence type="ECO:0000256" key="3">
    <source>
        <dbReference type="ARBA" id="ARBA00022452"/>
    </source>
</evidence>
<evidence type="ECO:0000256" key="7">
    <source>
        <dbReference type="ARBA" id="ARBA00023237"/>
    </source>
</evidence>
<reference evidence="9 10" key="1">
    <citation type="journal article" date="2011" name="Stand. Genomic Sci.">
        <title>Complete genome sequence of Parvibaculum lavamentivorans type strain (DS-1(T)).</title>
        <authorList>
            <person name="Schleheck D."/>
            <person name="Weiss M."/>
            <person name="Pitluck S."/>
            <person name="Bruce D."/>
            <person name="Land M.L."/>
            <person name="Han S."/>
            <person name="Saunders E."/>
            <person name="Tapia R."/>
            <person name="Detter C."/>
            <person name="Brettin T."/>
            <person name="Han J."/>
            <person name="Woyke T."/>
            <person name="Goodwin L."/>
            <person name="Pennacchio L."/>
            <person name="Nolan M."/>
            <person name="Cook A.M."/>
            <person name="Kjelleberg S."/>
            <person name="Thomas T."/>
        </authorList>
    </citation>
    <scope>NUCLEOTIDE SEQUENCE [LARGE SCALE GENOMIC DNA]</scope>
    <source>
        <strain evidence="10">DS-1 / DSM 13023 / NCIMB 13966</strain>
    </source>
</reference>
<dbReference type="STRING" id="402881.Plav_3092"/>
<dbReference type="SUPFAM" id="SSF56935">
    <property type="entry name" value="Porins"/>
    <property type="match status" value="1"/>
</dbReference>
<dbReference type="HOGENOM" id="CLU_035981_0_1_5"/>
<keyword evidence="10" id="KW-1185">Reference proteome</keyword>
<dbReference type="OrthoDB" id="19849at2"/>
<organism evidence="9 10">
    <name type="scientific">Parvibaculum lavamentivorans (strain DS-1 / DSM 13023 / NCIMB 13966)</name>
    <dbReference type="NCBI Taxonomy" id="402881"/>
    <lineage>
        <taxon>Bacteria</taxon>
        <taxon>Pseudomonadati</taxon>
        <taxon>Pseudomonadota</taxon>
        <taxon>Alphaproteobacteria</taxon>
        <taxon>Hyphomicrobiales</taxon>
        <taxon>Parvibaculaceae</taxon>
        <taxon>Parvibaculum</taxon>
    </lineage>
</organism>
<dbReference type="Pfam" id="PF03349">
    <property type="entry name" value="Toluene_X"/>
    <property type="match status" value="1"/>
</dbReference>
<dbReference type="GO" id="GO:0009279">
    <property type="term" value="C:cell outer membrane"/>
    <property type="evidence" value="ECO:0007669"/>
    <property type="project" value="UniProtKB-SubCell"/>
</dbReference>
<keyword evidence="6" id="KW-0472">Membrane</keyword>
<evidence type="ECO:0000313" key="9">
    <source>
        <dbReference type="EMBL" id="ABS64699.1"/>
    </source>
</evidence>
<evidence type="ECO:0000256" key="6">
    <source>
        <dbReference type="ARBA" id="ARBA00023136"/>
    </source>
</evidence>
<dbReference type="InterPro" id="IPR005017">
    <property type="entry name" value="OMPP1/FadL/TodX"/>
</dbReference>
<dbReference type="RefSeq" id="WP_012112021.1">
    <property type="nucleotide sequence ID" value="NC_009719.1"/>
</dbReference>
<protein>
    <submittedName>
        <fullName evidence="9">Membrane protein involved in aromatic hydrocarbon degradation</fullName>
    </submittedName>
</protein>
<dbReference type="EMBL" id="CP000774">
    <property type="protein sequence ID" value="ABS64699.1"/>
    <property type="molecule type" value="Genomic_DNA"/>
</dbReference>
<comment type="subcellular location">
    <subcellularLocation>
        <location evidence="1">Cell outer membrane</location>
        <topology evidence="1">Multi-pass membrane protein</topology>
    </subcellularLocation>
</comment>
<gene>
    <name evidence="9" type="ordered locus">Plav_3092</name>
</gene>
<keyword evidence="3" id="KW-1134">Transmembrane beta strand</keyword>
<evidence type="ECO:0000313" key="10">
    <source>
        <dbReference type="Proteomes" id="UP000006377"/>
    </source>
</evidence>
<evidence type="ECO:0000256" key="5">
    <source>
        <dbReference type="ARBA" id="ARBA00022729"/>
    </source>
</evidence>
<feature type="signal peptide" evidence="8">
    <location>
        <begin position="1"/>
        <end position="28"/>
    </location>
</feature>
<feature type="chain" id="PRO_5002707518" evidence="8">
    <location>
        <begin position="29"/>
        <end position="450"/>
    </location>
</feature>
<keyword evidence="5 8" id="KW-0732">Signal</keyword>
<dbReference type="PANTHER" id="PTHR35093">
    <property type="entry name" value="OUTER MEMBRANE PROTEIN NMB0088-RELATED"/>
    <property type="match status" value="1"/>
</dbReference>
<dbReference type="GO" id="GO:0015483">
    <property type="term" value="F:long-chain fatty acid transporting porin activity"/>
    <property type="evidence" value="ECO:0007669"/>
    <property type="project" value="TreeGrafter"/>
</dbReference>
<evidence type="ECO:0000256" key="4">
    <source>
        <dbReference type="ARBA" id="ARBA00022692"/>
    </source>
</evidence>
<dbReference type="Proteomes" id="UP000006377">
    <property type="component" value="Chromosome"/>
</dbReference>